<name>A0A239F9M1_9ACTN</name>
<protein>
    <recommendedName>
        <fullName evidence="4">Transglycosylase SLT domain-containing protein</fullName>
    </recommendedName>
</protein>
<dbReference type="AlphaFoldDB" id="A0A239F9M1"/>
<dbReference type="RefSeq" id="WP_176450010.1">
    <property type="nucleotide sequence ID" value="NZ_FZOH01000005.1"/>
</dbReference>
<feature type="compositionally biased region" description="Low complexity" evidence="1">
    <location>
        <begin position="1"/>
        <end position="10"/>
    </location>
</feature>
<evidence type="ECO:0000313" key="3">
    <source>
        <dbReference type="Proteomes" id="UP000198386"/>
    </source>
</evidence>
<dbReference type="Proteomes" id="UP000198386">
    <property type="component" value="Unassembled WGS sequence"/>
</dbReference>
<evidence type="ECO:0008006" key="4">
    <source>
        <dbReference type="Google" id="ProtNLM"/>
    </source>
</evidence>
<feature type="region of interest" description="Disordered" evidence="1">
    <location>
        <begin position="1"/>
        <end position="36"/>
    </location>
</feature>
<reference evidence="3" key="1">
    <citation type="submission" date="2017-06" db="EMBL/GenBank/DDBJ databases">
        <authorList>
            <person name="Varghese N."/>
            <person name="Submissions S."/>
        </authorList>
    </citation>
    <scope>NUCLEOTIDE SEQUENCE [LARGE SCALE GENOMIC DNA]</scope>
    <source>
        <strain evidence="3">DSM 45423</strain>
    </source>
</reference>
<sequence length="214" mass="23073">MTSARTGSRPAARRPAAKRAPARRPAATRAPAGRRRSAGPWALRHWWPAMVLGIAMVLALAWRADGSQDPVPTGLCTVPSTSVTLSAEQWANARTIADVARERGLPERATVIALATAMQESTLRNLDHGDRDSLGLFQQRPSQGWGTPAQVQDPVYAAGEFYDGLVQVPGWETMRLTDAAQWVQRSGFPEAYQQHEDLAIALTAALARAEGPCG</sequence>
<evidence type="ECO:0000256" key="1">
    <source>
        <dbReference type="SAM" id="MobiDB-lite"/>
    </source>
</evidence>
<organism evidence="2 3">
    <name type="scientific">Geodermatophilus saharensis</name>
    <dbReference type="NCBI Taxonomy" id="1137994"/>
    <lineage>
        <taxon>Bacteria</taxon>
        <taxon>Bacillati</taxon>
        <taxon>Actinomycetota</taxon>
        <taxon>Actinomycetes</taxon>
        <taxon>Geodermatophilales</taxon>
        <taxon>Geodermatophilaceae</taxon>
        <taxon>Geodermatophilus</taxon>
    </lineage>
</organism>
<gene>
    <name evidence="2" type="ORF">SAMN04488107_2877</name>
</gene>
<feature type="compositionally biased region" description="Basic residues" evidence="1">
    <location>
        <begin position="11"/>
        <end position="22"/>
    </location>
</feature>
<keyword evidence="3" id="KW-1185">Reference proteome</keyword>
<dbReference type="EMBL" id="FZOH01000005">
    <property type="protein sequence ID" value="SNS52784.1"/>
    <property type="molecule type" value="Genomic_DNA"/>
</dbReference>
<evidence type="ECO:0000313" key="2">
    <source>
        <dbReference type="EMBL" id="SNS52784.1"/>
    </source>
</evidence>
<proteinExistence type="predicted"/>
<accession>A0A239F9M1</accession>